<feature type="region of interest" description="Disordered" evidence="1">
    <location>
        <begin position="63"/>
        <end position="82"/>
    </location>
</feature>
<gene>
    <name evidence="3" type="ORF">PAPYR_4991</name>
</gene>
<dbReference type="SUPFAM" id="SSF118359">
    <property type="entry name" value="Expressed protein At2g23090/F21P24.15"/>
    <property type="match status" value="1"/>
</dbReference>
<dbReference type="Proteomes" id="UP001141327">
    <property type="component" value="Unassembled WGS sequence"/>
</dbReference>
<dbReference type="InterPro" id="IPR039438">
    <property type="entry name" value="At2g23090-like_Znf"/>
</dbReference>
<comment type="caution">
    <text evidence="3">The sequence shown here is derived from an EMBL/GenBank/DDBJ whole genome shotgun (WGS) entry which is preliminary data.</text>
</comment>
<evidence type="ECO:0000313" key="3">
    <source>
        <dbReference type="EMBL" id="KAJ4459185.1"/>
    </source>
</evidence>
<feature type="region of interest" description="Disordered" evidence="1">
    <location>
        <begin position="1"/>
        <end position="26"/>
    </location>
</feature>
<dbReference type="EMBL" id="JAPMOS010000022">
    <property type="protein sequence ID" value="KAJ4459185.1"/>
    <property type="molecule type" value="Genomic_DNA"/>
</dbReference>
<accession>A0ABQ8UNU9</accession>
<reference evidence="3" key="1">
    <citation type="journal article" date="2022" name="bioRxiv">
        <title>Genomics of Preaxostyla Flagellates Illuminates Evolutionary Transitions and the Path Towards Mitochondrial Loss.</title>
        <authorList>
            <person name="Novak L.V.F."/>
            <person name="Treitli S.C."/>
            <person name="Pyrih J."/>
            <person name="Halakuc P."/>
            <person name="Pipaliya S.V."/>
            <person name="Vacek V."/>
            <person name="Brzon O."/>
            <person name="Soukal P."/>
            <person name="Eme L."/>
            <person name="Dacks J.B."/>
            <person name="Karnkowska A."/>
            <person name="Elias M."/>
            <person name="Hampl V."/>
        </authorList>
    </citation>
    <scope>NUCLEOTIDE SEQUENCE</scope>
    <source>
        <strain evidence="3">RCP-MX</strain>
    </source>
</reference>
<dbReference type="InterPro" id="IPR026939">
    <property type="entry name" value="ZNF706/At2g23090_sf"/>
</dbReference>
<sequence length="82" mass="9322">MPQSKKDLRKLHQKQKVAAGVAPTERKAPNTQAVCTACRAQFRTTKRNIEIYEHWEQRHGTTHTFDQCFPGETSERLGAAAQ</sequence>
<proteinExistence type="predicted"/>
<name>A0ABQ8UNU9_9EUKA</name>
<evidence type="ECO:0000256" key="1">
    <source>
        <dbReference type="SAM" id="MobiDB-lite"/>
    </source>
</evidence>
<organism evidence="3 4">
    <name type="scientific">Paratrimastix pyriformis</name>
    <dbReference type="NCBI Taxonomy" id="342808"/>
    <lineage>
        <taxon>Eukaryota</taxon>
        <taxon>Metamonada</taxon>
        <taxon>Preaxostyla</taxon>
        <taxon>Paratrimastigidae</taxon>
        <taxon>Paratrimastix</taxon>
    </lineage>
</organism>
<evidence type="ECO:0000313" key="4">
    <source>
        <dbReference type="Proteomes" id="UP001141327"/>
    </source>
</evidence>
<dbReference type="Pfam" id="PF12907">
    <property type="entry name" value="zf-met2"/>
    <property type="match status" value="1"/>
</dbReference>
<evidence type="ECO:0000259" key="2">
    <source>
        <dbReference type="Pfam" id="PF12907"/>
    </source>
</evidence>
<dbReference type="Gene3D" id="4.10.1050.10">
    <property type="entry name" value="At2g23090-like"/>
    <property type="match status" value="1"/>
</dbReference>
<keyword evidence="4" id="KW-1185">Reference proteome</keyword>
<feature type="domain" description="At2g23090-like zinc-binding" evidence="2">
    <location>
        <begin position="35"/>
        <end position="71"/>
    </location>
</feature>
<protein>
    <recommendedName>
        <fullName evidence="2">At2g23090-like zinc-binding domain-containing protein</fullName>
    </recommendedName>
</protein>